<evidence type="ECO:0000256" key="5">
    <source>
        <dbReference type="ARBA" id="ARBA00023136"/>
    </source>
</evidence>
<dbReference type="PANTHER" id="PTHR23530">
    <property type="entry name" value="TRANSPORT PROTEIN-RELATED"/>
    <property type="match status" value="1"/>
</dbReference>
<feature type="transmembrane region" description="Helical" evidence="6">
    <location>
        <begin position="97"/>
        <end position="116"/>
    </location>
</feature>
<feature type="transmembrane region" description="Helical" evidence="6">
    <location>
        <begin position="65"/>
        <end position="85"/>
    </location>
</feature>
<feature type="transmembrane region" description="Helical" evidence="6">
    <location>
        <begin position="201"/>
        <end position="222"/>
    </location>
</feature>
<feature type="transmembrane region" description="Helical" evidence="6">
    <location>
        <begin position="288"/>
        <end position="304"/>
    </location>
</feature>
<sequence length="393" mass="43186">MNRRNYFLMCAIVFLQGFVFYGPIATVYRQARGLSMYDIFLIESVSLVLMIMLEIPWGWFADRFGYKLTLVISNFLFFLSKIIFYKAGSFELFLLERIILALSISGISGCDIALLYDSIDKEQSEKYFGRYETAATLGFFLASMVSTAVVGVSMDMAALLTIFPYAIAWVLTLFLQETGRRTGNKPVLLSSLKSAFRDLRMLLLVIAAALVTQVNHSATVFLNQVQYMKSGIDPKYFGIIMAGMQLSPVFSAKTYTITGKLGQGMAMKLLFGAIAASCFILSRTSHPAVSVVFIAVIGASYSLSRPILLDIQNRSITTTDRATFLSIYSMIINVICAVINLIVGRAADVSIETAFIVCGIAAATAFFLINAYFNFPAGKSSHVKDGLKGGNSC</sequence>
<evidence type="ECO:0000313" key="8">
    <source>
        <dbReference type="EMBL" id="ADL08546.1"/>
    </source>
</evidence>
<dbReference type="STRING" id="555079.Toce_1815"/>
<organism evidence="8 9">
    <name type="scientific">Thermosediminibacter oceani (strain ATCC BAA-1034 / DSM 16646 / JW/IW-1228P)</name>
    <dbReference type="NCBI Taxonomy" id="555079"/>
    <lineage>
        <taxon>Bacteria</taxon>
        <taxon>Bacillati</taxon>
        <taxon>Bacillota</taxon>
        <taxon>Clostridia</taxon>
        <taxon>Thermosediminibacterales</taxon>
        <taxon>Thermosediminibacteraceae</taxon>
        <taxon>Thermosediminibacter</taxon>
    </lineage>
</organism>
<feature type="transmembrane region" description="Helical" evidence="6">
    <location>
        <begin position="128"/>
        <end position="150"/>
    </location>
</feature>
<dbReference type="InterPro" id="IPR020846">
    <property type="entry name" value="MFS_dom"/>
</dbReference>
<dbReference type="Gene3D" id="1.20.1250.20">
    <property type="entry name" value="MFS general substrate transporter like domains"/>
    <property type="match status" value="1"/>
</dbReference>
<feature type="transmembrane region" description="Helical" evidence="6">
    <location>
        <begin position="7"/>
        <end position="28"/>
    </location>
</feature>
<dbReference type="InterPro" id="IPR053160">
    <property type="entry name" value="MFS_DHA3_Transporter"/>
</dbReference>
<comment type="subcellular location">
    <subcellularLocation>
        <location evidence="1">Cell membrane</location>
        <topology evidence="1">Multi-pass membrane protein</topology>
    </subcellularLocation>
</comment>
<dbReference type="AlphaFoldDB" id="D9RYZ2"/>
<evidence type="ECO:0000256" key="3">
    <source>
        <dbReference type="ARBA" id="ARBA00022692"/>
    </source>
</evidence>
<gene>
    <name evidence="8" type="ordered locus">Toce_1815</name>
</gene>
<feature type="transmembrane region" description="Helical" evidence="6">
    <location>
        <begin position="234"/>
        <end position="252"/>
    </location>
</feature>
<reference evidence="8 9" key="1">
    <citation type="journal article" date="2010" name="Stand. Genomic Sci.">
        <title>Complete genome sequence of Thermosediminibacter oceani type strain (JW/IW-1228P).</title>
        <authorList>
            <person name="Pitluck S."/>
            <person name="Yasawong M."/>
            <person name="Munk C."/>
            <person name="Nolan M."/>
            <person name="Lapidus A."/>
            <person name="Lucas S."/>
            <person name="Glavina Del Rio T."/>
            <person name="Tice H."/>
            <person name="Cheng J.F."/>
            <person name="Bruce D."/>
            <person name="Detter C."/>
            <person name="Tapia R."/>
            <person name="Han C."/>
            <person name="Goodwin L."/>
            <person name="Liolios K."/>
            <person name="Ivanova N."/>
            <person name="Mavromatis K."/>
            <person name="Mikhailova N."/>
            <person name="Pati A."/>
            <person name="Chen A."/>
            <person name="Palaniappan K."/>
            <person name="Land M."/>
            <person name="Hauser L."/>
            <person name="Chang Y.J."/>
            <person name="Jeffries C.D."/>
            <person name="Rohde M."/>
            <person name="Spring S."/>
            <person name="Sikorski J."/>
            <person name="Goker M."/>
            <person name="Woyke T."/>
            <person name="Bristow J."/>
            <person name="Eisen J.A."/>
            <person name="Markowitz V."/>
            <person name="Hugenholtz P."/>
            <person name="Kyrpides N.C."/>
            <person name="Klenk H.P."/>
        </authorList>
    </citation>
    <scope>NUCLEOTIDE SEQUENCE [LARGE SCALE GENOMIC DNA]</scope>
    <source>
        <strain evidence="9">ATCC BAA-1034 / DSM 16646 / JW/IW-1228P</strain>
    </source>
</reference>
<dbReference type="InterPro" id="IPR011701">
    <property type="entry name" value="MFS"/>
</dbReference>
<proteinExistence type="predicted"/>
<feature type="transmembrane region" description="Helical" evidence="6">
    <location>
        <begin position="325"/>
        <end position="347"/>
    </location>
</feature>
<keyword evidence="4 6" id="KW-1133">Transmembrane helix</keyword>
<dbReference type="EMBL" id="CP002131">
    <property type="protein sequence ID" value="ADL08546.1"/>
    <property type="molecule type" value="Genomic_DNA"/>
</dbReference>
<keyword evidence="9" id="KW-1185">Reference proteome</keyword>
<evidence type="ECO:0000256" key="4">
    <source>
        <dbReference type="ARBA" id="ARBA00022989"/>
    </source>
</evidence>
<dbReference type="InterPro" id="IPR036259">
    <property type="entry name" value="MFS_trans_sf"/>
</dbReference>
<dbReference type="RefSeq" id="WP_013276568.1">
    <property type="nucleotide sequence ID" value="NC_014377.1"/>
</dbReference>
<accession>D9RYZ2</accession>
<keyword evidence="3 6" id="KW-0812">Transmembrane</keyword>
<evidence type="ECO:0000256" key="2">
    <source>
        <dbReference type="ARBA" id="ARBA00022448"/>
    </source>
</evidence>
<dbReference type="PROSITE" id="PS50850">
    <property type="entry name" value="MFS"/>
    <property type="match status" value="1"/>
</dbReference>
<dbReference type="GO" id="GO:0022857">
    <property type="term" value="F:transmembrane transporter activity"/>
    <property type="evidence" value="ECO:0007669"/>
    <property type="project" value="InterPro"/>
</dbReference>
<dbReference type="eggNOG" id="COG0477">
    <property type="taxonomic scope" value="Bacteria"/>
</dbReference>
<feature type="transmembrane region" description="Helical" evidence="6">
    <location>
        <begin position="353"/>
        <end position="373"/>
    </location>
</feature>
<dbReference type="Proteomes" id="UP000000272">
    <property type="component" value="Chromosome"/>
</dbReference>
<dbReference type="KEGG" id="toc:Toce_1815"/>
<evidence type="ECO:0000313" key="9">
    <source>
        <dbReference type="Proteomes" id="UP000000272"/>
    </source>
</evidence>
<feature type="domain" description="Major facilitator superfamily (MFS) profile" evidence="7">
    <location>
        <begin position="1"/>
        <end position="379"/>
    </location>
</feature>
<dbReference type="Pfam" id="PF07690">
    <property type="entry name" value="MFS_1"/>
    <property type="match status" value="1"/>
</dbReference>
<evidence type="ECO:0000256" key="6">
    <source>
        <dbReference type="SAM" id="Phobius"/>
    </source>
</evidence>
<dbReference type="HOGENOM" id="CLU_046685_2_1_9"/>
<dbReference type="GO" id="GO:0005886">
    <property type="term" value="C:plasma membrane"/>
    <property type="evidence" value="ECO:0007669"/>
    <property type="project" value="UniProtKB-SubCell"/>
</dbReference>
<protein>
    <submittedName>
        <fullName evidence="8">Major facilitator superfamily MFS_1</fullName>
    </submittedName>
</protein>
<dbReference type="SUPFAM" id="SSF103473">
    <property type="entry name" value="MFS general substrate transporter"/>
    <property type="match status" value="1"/>
</dbReference>
<keyword evidence="2" id="KW-0813">Transport</keyword>
<feature type="transmembrane region" description="Helical" evidence="6">
    <location>
        <begin position="34"/>
        <end position="53"/>
    </location>
</feature>
<keyword evidence="5 6" id="KW-0472">Membrane</keyword>
<evidence type="ECO:0000256" key="1">
    <source>
        <dbReference type="ARBA" id="ARBA00004651"/>
    </source>
</evidence>
<name>D9RYZ2_THEOJ</name>
<dbReference type="PANTHER" id="PTHR23530:SF1">
    <property type="entry name" value="PERMEASE, MAJOR FACILITATOR SUPERFAMILY-RELATED"/>
    <property type="match status" value="1"/>
</dbReference>
<evidence type="ECO:0000259" key="7">
    <source>
        <dbReference type="PROSITE" id="PS50850"/>
    </source>
</evidence>